<gene>
    <name evidence="10" type="ORF">IAR55_001929</name>
</gene>
<evidence type="ECO:0000256" key="5">
    <source>
        <dbReference type="ARBA" id="ARBA00022723"/>
    </source>
</evidence>
<keyword evidence="5" id="KW-0479">Metal-binding</keyword>
<evidence type="ECO:0000256" key="2">
    <source>
        <dbReference type="ARBA" id="ARBA00009747"/>
    </source>
</evidence>
<dbReference type="AlphaFoldDB" id="A0AAW0Z3H2"/>
<dbReference type="Proteomes" id="UP001388673">
    <property type="component" value="Unassembled WGS sequence"/>
</dbReference>
<keyword evidence="8" id="KW-0460">Magnesium</keyword>
<dbReference type="Pfam" id="PF02696">
    <property type="entry name" value="SelO"/>
    <property type="match status" value="1"/>
</dbReference>
<evidence type="ECO:0000256" key="6">
    <source>
        <dbReference type="ARBA" id="ARBA00022741"/>
    </source>
</evidence>
<comment type="cofactor">
    <cofactor evidence="1">
        <name>Mg(2+)</name>
        <dbReference type="ChEBI" id="CHEBI:18420"/>
    </cofactor>
</comment>
<accession>A0AAW0Z3H2</accession>
<reference evidence="10 11" key="1">
    <citation type="journal article" date="2024" name="bioRxiv">
        <title>Comparative genomics of Cryptococcus and Kwoniella reveals pathogenesis evolution and contrasting karyotype dynamics via intercentromeric recombination or chromosome fusion.</title>
        <authorList>
            <person name="Coelho M.A."/>
            <person name="David-Palma M."/>
            <person name="Shea T."/>
            <person name="Bowers K."/>
            <person name="McGinley-Smith S."/>
            <person name="Mohammad A.W."/>
            <person name="Gnirke A."/>
            <person name="Yurkov A.M."/>
            <person name="Nowrousian M."/>
            <person name="Sun S."/>
            <person name="Cuomo C.A."/>
            <person name="Heitman J."/>
        </authorList>
    </citation>
    <scope>NUCLEOTIDE SEQUENCE [LARGE SCALE GENOMIC DNA]</scope>
    <source>
        <strain evidence="10 11">CBS 13917</strain>
    </source>
</reference>
<dbReference type="GO" id="GO:0005524">
    <property type="term" value="F:ATP binding"/>
    <property type="evidence" value="ECO:0007669"/>
    <property type="project" value="UniProtKB-KW"/>
</dbReference>
<evidence type="ECO:0000256" key="9">
    <source>
        <dbReference type="ARBA" id="ARBA00031547"/>
    </source>
</evidence>
<sequence length="714" mass="79679">MSSSLPIHRLPLPSATLQTFLPRLPLSDQPSSQRRSTTFKPSSEGVWARVNPLWAPWPLRLTKEEVLEMGVDVDQGEQVNVEDVLRRWDPVEVQDNDGQENGNGLKVMSSAHRLKCEPILLGVSPSALEDSLPHLNVGDAVSVCNRGDEPANTETTDGEAREIFTDILSGRKVLSSDDSTYGPWSTRYCGHQFGVWAGQLGDGRAISILETESEKAGRQEIQLKGAGRTPFSRTADGLAVLRSGVREFLGCEAVAALGIPTTRSLALLTTPFPNLPVARENGPEPTSLLCRLAPSFIRIGHFEALNPGKDARNMRQFYMGGRGWLDDQSEGENEEGNLEGLRSLAEWVKGDIMGMKEATYQDWVEEVIKKNAEMIAKWQVHGYMNGVINTDNVTLIGATIDYGPYAFMDVYDENHICNHSDPSGLYSYRNQPSRILFALDKLVSALAPVIGYDAIHSSVPAGYSNGASKAEITKWEKKAAEIMQGWERRFGEIQKDGERKGWLKRFGLKTEQRSDSRDIIYDYLSLLHAHSLDFHTSFRQLSSFNPTRAYEPTYIAEFTSNFVRSCSTSLPSDASEAAERAISSWLKVYAARIQLEEEVSAWNEAGSNREKEMKSVNPRFVLRQWVLEEVIEKMEKSLMGAYTSIEAKEEVDEKKVQEGIKDARKYLAKILDMSTRPFEPWGECESSSESIEEEARLCGLGKKEMLGFQCSCSS</sequence>
<proteinExistence type="inferred from homology"/>
<evidence type="ECO:0000256" key="8">
    <source>
        <dbReference type="ARBA" id="ARBA00022842"/>
    </source>
</evidence>
<dbReference type="RefSeq" id="XP_066804973.1">
    <property type="nucleotide sequence ID" value="XM_066945050.1"/>
</dbReference>
<dbReference type="KEGG" id="kne:92179188"/>
<comment type="similarity">
    <text evidence="2">Belongs to the SELO family.</text>
</comment>
<keyword evidence="3" id="KW-0808">Transferase</keyword>
<evidence type="ECO:0000256" key="1">
    <source>
        <dbReference type="ARBA" id="ARBA00001946"/>
    </source>
</evidence>
<dbReference type="PANTHER" id="PTHR32057:SF14">
    <property type="entry name" value="PROTEIN ADENYLYLTRANSFERASE SELO, MITOCHONDRIAL"/>
    <property type="match status" value="1"/>
</dbReference>
<keyword evidence="4" id="KW-0548">Nucleotidyltransferase</keyword>
<organism evidence="10 11">
    <name type="scientific">Kwoniella newhampshirensis</name>
    <dbReference type="NCBI Taxonomy" id="1651941"/>
    <lineage>
        <taxon>Eukaryota</taxon>
        <taxon>Fungi</taxon>
        <taxon>Dikarya</taxon>
        <taxon>Basidiomycota</taxon>
        <taxon>Agaricomycotina</taxon>
        <taxon>Tremellomycetes</taxon>
        <taxon>Tremellales</taxon>
        <taxon>Cryptococcaceae</taxon>
        <taxon>Kwoniella</taxon>
    </lineage>
</organism>
<dbReference type="InterPro" id="IPR003846">
    <property type="entry name" value="SelO"/>
</dbReference>
<evidence type="ECO:0000313" key="10">
    <source>
        <dbReference type="EMBL" id="KAK8864677.1"/>
    </source>
</evidence>
<protein>
    <recommendedName>
        <fullName evidence="9">Selenoprotein O</fullName>
    </recommendedName>
</protein>
<dbReference type="GO" id="GO:0046872">
    <property type="term" value="F:metal ion binding"/>
    <property type="evidence" value="ECO:0007669"/>
    <property type="project" value="UniProtKB-KW"/>
</dbReference>
<dbReference type="PANTHER" id="PTHR32057">
    <property type="entry name" value="PROTEIN ADENYLYLTRANSFERASE SELO, MITOCHONDRIAL"/>
    <property type="match status" value="1"/>
</dbReference>
<name>A0AAW0Z3H2_9TREE</name>
<comment type="caution">
    <text evidence="10">The sequence shown here is derived from an EMBL/GenBank/DDBJ whole genome shotgun (WGS) entry which is preliminary data.</text>
</comment>
<evidence type="ECO:0000256" key="4">
    <source>
        <dbReference type="ARBA" id="ARBA00022695"/>
    </source>
</evidence>
<dbReference type="GO" id="GO:0005739">
    <property type="term" value="C:mitochondrion"/>
    <property type="evidence" value="ECO:0007669"/>
    <property type="project" value="TreeGrafter"/>
</dbReference>
<keyword evidence="11" id="KW-1185">Reference proteome</keyword>
<keyword evidence="7" id="KW-0067">ATP-binding</keyword>
<dbReference type="GO" id="GO:0070733">
    <property type="term" value="F:AMPylase activity"/>
    <property type="evidence" value="ECO:0007669"/>
    <property type="project" value="TreeGrafter"/>
</dbReference>
<dbReference type="GeneID" id="92179188"/>
<keyword evidence="6" id="KW-0547">Nucleotide-binding</keyword>
<evidence type="ECO:0000256" key="3">
    <source>
        <dbReference type="ARBA" id="ARBA00022679"/>
    </source>
</evidence>
<evidence type="ECO:0000313" key="11">
    <source>
        <dbReference type="Proteomes" id="UP001388673"/>
    </source>
</evidence>
<dbReference type="EMBL" id="JBCAWK010000003">
    <property type="protein sequence ID" value="KAK8864677.1"/>
    <property type="molecule type" value="Genomic_DNA"/>
</dbReference>
<evidence type="ECO:0000256" key="7">
    <source>
        <dbReference type="ARBA" id="ARBA00022840"/>
    </source>
</evidence>